<dbReference type="EMBL" id="UGTH01000001">
    <property type="protein sequence ID" value="SUB74419.1"/>
    <property type="molecule type" value="Genomic_DNA"/>
</dbReference>
<accession>A0A379D973</accession>
<evidence type="ECO:0000313" key="2">
    <source>
        <dbReference type="Proteomes" id="UP000254777"/>
    </source>
</evidence>
<evidence type="ECO:0000313" key="1">
    <source>
        <dbReference type="EMBL" id="SUB74419.1"/>
    </source>
</evidence>
<organism evidence="1 2">
    <name type="scientific">Peptoniphilus indolicus</name>
    <dbReference type="NCBI Taxonomy" id="33030"/>
    <lineage>
        <taxon>Bacteria</taxon>
        <taxon>Bacillati</taxon>
        <taxon>Bacillota</taxon>
        <taxon>Tissierellia</taxon>
        <taxon>Tissierellales</taxon>
        <taxon>Peptoniphilaceae</taxon>
        <taxon>Peptoniphilus</taxon>
    </lineage>
</organism>
<dbReference type="RefSeq" id="WP_004822545.1">
    <property type="nucleotide sequence ID" value="NZ_UGTH01000001.1"/>
</dbReference>
<dbReference type="Proteomes" id="UP000254777">
    <property type="component" value="Unassembled WGS sequence"/>
</dbReference>
<sequence>MTFLEAFRLMNAEQFERYGRGFFNSRNEEKALKDLNSPLPDWLEEAVKKTFNQPLSSDGKQ</sequence>
<reference evidence="1 2" key="1">
    <citation type="submission" date="2018-06" db="EMBL/GenBank/DDBJ databases">
        <authorList>
            <consortium name="Pathogen Informatics"/>
            <person name="Doyle S."/>
        </authorList>
    </citation>
    <scope>NUCLEOTIDE SEQUENCE [LARGE SCALE GENOMIC DNA]</scope>
    <source>
        <strain evidence="1 2">NCTC11088</strain>
    </source>
</reference>
<protein>
    <submittedName>
        <fullName evidence="1">Uncharacterized protein</fullName>
    </submittedName>
</protein>
<gene>
    <name evidence="1" type="ORF">NCTC11088_00150</name>
</gene>
<dbReference type="AlphaFoldDB" id="A0A379D973"/>
<proteinExistence type="predicted"/>
<name>A0A379D973_9FIRM</name>